<accession>A0AC34QF33</accession>
<sequence length="1048" mass="121855">MTTFFGFAIVFSAFFAVQAININFDTSSTEYSQPAFPDSQFIDLISRDAESFSGPLAFGHKFMSGGAGEGIQQLRPEDEFEHREQVKSDNVLPAYCDPPNPCPVGKTAEDGCLEEFENSAEFSRNYQAQQQCLCDQEHMFNCPTKSTGEEYEQNLENLLSKNGLHKTMIAKKFHETRTDEPRRRKRSIPSSAHHHPNPYLQESTHNFFFFFFSHPSPLPFLYPLFLRSGIKTNKYSCKINKIGARVEFSSRFFDFWTSFRRFHRLFYLFLALKQFYFVHIVHFSAEINILVDNSHKKTLKKIEKTIYSFLCEHFIDEDSEKVMNEPPLHFHSQRTSKFGIPCVNCFSNAALNEAANVREYRGIENKYINIFDFPKFQGFKNLSRLESYDTRELSFPWFADFIYTLRTPIPHKYHPVHNFILQSRRVQETCDKVAFEQNVSLKSVQRHASYCLSQMKASLNRFICRICGYVLFKVFRRVMKRLLVNPAQLVKIKEAEETGIPIVYLPLHRSHLDYLLITWTLWHFNIRLPHIASGDNLNLSGFGWLLRATGAFFIHRSLDPKDDSNKNAVYRAVLNSYMTEIIKSGMSIEFFLEGTRSRFGKTLLPKNGLISNIVDAVENGIIPDVYLVPVSYSYDNIVEGIFHEELMGIRKEKESVYGIIRGIFKGFGKKGKCGTVTIDFGSPCRLTDYLSSLRSSLSENRDGFTINLEYSANPHSYRELLPWHDNSTPNRTLIRAIGYHVVFEAHQQKPITISTIISMLLLCLHRRKVRLLQFIRDMSFLCNDITNLGYEVVGWDEQVEPDLAFEDAIMNFRQCIIISRDSEESGPEGLWIELPKSHHSIMDLCYRKNGAIAPFALLSVISMVIMTTKIDLNDEENIPIDDMVHQTLTLCNIFQTEVIFCRPCENLKEKITQILNEILRSITNGYCQFKGQVMNFDLNFYSNVLRPFLQTNFIVLKYFFQHQKPNPKDRREIDFIRRFLLEKSQNRDPSLFSESYNSDSVYNSIKLLRLKKIVADERLELIDANHAEHLIRLLEKYVREPKMIQNMH</sequence>
<reference evidence="2" key="1">
    <citation type="submission" date="2022-11" db="UniProtKB">
        <authorList>
            <consortium name="WormBaseParasite"/>
        </authorList>
    </citation>
    <scope>IDENTIFICATION</scope>
</reference>
<protein>
    <submittedName>
        <fullName evidence="2">Neuroendocrine protein 7B2</fullName>
    </submittedName>
</protein>
<dbReference type="WBParaSite" id="JU765_v2.g15834.t1">
    <property type="protein sequence ID" value="JU765_v2.g15834.t1"/>
    <property type="gene ID" value="JU765_v2.g15834"/>
</dbReference>
<dbReference type="Proteomes" id="UP000887576">
    <property type="component" value="Unplaced"/>
</dbReference>
<evidence type="ECO:0000313" key="2">
    <source>
        <dbReference type="WBParaSite" id="JU765_v2.g15834.t1"/>
    </source>
</evidence>
<proteinExistence type="predicted"/>
<organism evidence="1 2">
    <name type="scientific">Panagrolaimus sp. JU765</name>
    <dbReference type="NCBI Taxonomy" id="591449"/>
    <lineage>
        <taxon>Eukaryota</taxon>
        <taxon>Metazoa</taxon>
        <taxon>Ecdysozoa</taxon>
        <taxon>Nematoda</taxon>
        <taxon>Chromadorea</taxon>
        <taxon>Rhabditida</taxon>
        <taxon>Tylenchina</taxon>
        <taxon>Panagrolaimomorpha</taxon>
        <taxon>Panagrolaimoidea</taxon>
        <taxon>Panagrolaimidae</taxon>
        <taxon>Panagrolaimus</taxon>
    </lineage>
</organism>
<evidence type="ECO:0000313" key="1">
    <source>
        <dbReference type="Proteomes" id="UP000887576"/>
    </source>
</evidence>
<name>A0AC34QF33_9BILA</name>